<name>A0AAI9T7H8_PENTH</name>
<reference evidence="2" key="2">
    <citation type="journal article" date="2016" name="Fungal Biol.">
        <title>Ochratoxin A production by Penicillium thymicola.</title>
        <authorList>
            <person name="Nguyen H.D.T."/>
            <person name="McMullin D.R."/>
            <person name="Ponomareva E."/>
            <person name="Riley R."/>
            <person name="Pomraning K.R."/>
            <person name="Baker S.E."/>
            <person name="Seifert K.A."/>
        </authorList>
    </citation>
    <scope>NUCLEOTIDE SEQUENCE</scope>
    <source>
        <strain evidence="2">DAOM 180753</strain>
    </source>
</reference>
<keyword evidence="1" id="KW-0472">Membrane</keyword>
<keyword evidence="1" id="KW-0812">Transmembrane</keyword>
<proteinExistence type="predicted"/>
<evidence type="ECO:0000256" key="1">
    <source>
        <dbReference type="SAM" id="Phobius"/>
    </source>
</evidence>
<evidence type="ECO:0000313" key="2">
    <source>
        <dbReference type="EMBL" id="KAJ9481670.1"/>
    </source>
</evidence>
<gene>
    <name evidence="2" type="ORF">VN97_g11797</name>
</gene>
<accession>A0AAI9T7H8</accession>
<dbReference type="EMBL" id="LACB01000710">
    <property type="protein sequence ID" value="KAJ9481670.1"/>
    <property type="molecule type" value="Genomic_DNA"/>
</dbReference>
<feature type="transmembrane region" description="Helical" evidence="1">
    <location>
        <begin position="44"/>
        <end position="64"/>
    </location>
</feature>
<protein>
    <submittedName>
        <fullName evidence="2">Uncharacterized protein</fullName>
    </submittedName>
</protein>
<evidence type="ECO:0000313" key="3">
    <source>
        <dbReference type="Proteomes" id="UP001227192"/>
    </source>
</evidence>
<organism evidence="2 3">
    <name type="scientific">Penicillium thymicola</name>
    <dbReference type="NCBI Taxonomy" id="293382"/>
    <lineage>
        <taxon>Eukaryota</taxon>
        <taxon>Fungi</taxon>
        <taxon>Dikarya</taxon>
        <taxon>Ascomycota</taxon>
        <taxon>Pezizomycotina</taxon>
        <taxon>Eurotiomycetes</taxon>
        <taxon>Eurotiomycetidae</taxon>
        <taxon>Eurotiales</taxon>
        <taxon>Aspergillaceae</taxon>
        <taxon>Penicillium</taxon>
    </lineage>
</organism>
<feature type="transmembrane region" description="Helical" evidence="1">
    <location>
        <begin position="21"/>
        <end position="38"/>
    </location>
</feature>
<dbReference type="Proteomes" id="UP001227192">
    <property type="component" value="Unassembled WGS sequence"/>
</dbReference>
<keyword evidence="3" id="KW-1185">Reference proteome</keyword>
<reference evidence="2" key="1">
    <citation type="submission" date="2015-06" db="EMBL/GenBank/DDBJ databases">
        <authorList>
            <person name="Nguyen H."/>
        </authorList>
    </citation>
    <scope>NUCLEOTIDE SEQUENCE</scope>
    <source>
        <strain evidence="2">DAOM 180753</strain>
    </source>
</reference>
<dbReference type="AlphaFoldDB" id="A0AAI9T7H8"/>
<keyword evidence="1" id="KW-1133">Transmembrane helix</keyword>
<comment type="caution">
    <text evidence="2">The sequence shown here is derived from an EMBL/GenBank/DDBJ whole genome shotgun (WGS) entry which is preliminary data.</text>
</comment>
<sequence>MQQQVSKMENPSQKRLTETSIFWLKVFQCILALILLSIQRQQSVVLYSQPYCCLTGLTTGWVLLRYRGTMPGRAPSRSIPKYWCARECCQVIIK</sequence>